<keyword evidence="1" id="KW-1133">Transmembrane helix</keyword>
<protein>
    <submittedName>
        <fullName evidence="2">Uncharacterized protein</fullName>
    </submittedName>
</protein>
<evidence type="ECO:0000313" key="2">
    <source>
        <dbReference type="EMBL" id="TDS81098.1"/>
    </source>
</evidence>
<dbReference type="RefSeq" id="WP_133765731.1">
    <property type="nucleotide sequence ID" value="NZ_BAAARP010000003.1"/>
</dbReference>
<reference evidence="2 3" key="1">
    <citation type="submission" date="2019-03" db="EMBL/GenBank/DDBJ databases">
        <title>Genomic Encyclopedia of Archaeal and Bacterial Type Strains, Phase II (KMG-II): from individual species to whole genera.</title>
        <authorList>
            <person name="Goeker M."/>
        </authorList>
    </citation>
    <scope>NUCLEOTIDE SEQUENCE [LARGE SCALE GENOMIC DNA]</scope>
    <source>
        <strain evidence="2 3">DSM 24782</strain>
    </source>
</reference>
<name>A0A4R7FTH3_9MICO</name>
<dbReference type="AlphaFoldDB" id="A0A4R7FTH3"/>
<feature type="transmembrane region" description="Helical" evidence="1">
    <location>
        <begin position="40"/>
        <end position="60"/>
    </location>
</feature>
<gene>
    <name evidence="2" type="ORF">CLV52_1673</name>
</gene>
<dbReference type="EMBL" id="SOAM01000001">
    <property type="protein sequence ID" value="TDS81098.1"/>
    <property type="molecule type" value="Genomic_DNA"/>
</dbReference>
<keyword evidence="3" id="KW-1185">Reference proteome</keyword>
<evidence type="ECO:0000256" key="1">
    <source>
        <dbReference type="SAM" id="Phobius"/>
    </source>
</evidence>
<evidence type="ECO:0000313" key="3">
    <source>
        <dbReference type="Proteomes" id="UP000295344"/>
    </source>
</evidence>
<accession>A0A4R7FTH3</accession>
<keyword evidence="1" id="KW-0472">Membrane</keyword>
<sequence>MATRTEVMDRSPATLLVAALLSLGLFRVAARLGAFAALLGVVFACVGALTIGVVILRLLLLR</sequence>
<comment type="caution">
    <text evidence="2">The sequence shown here is derived from an EMBL/GenBank/DDBJ whole genome shotgun (WGS) entry which is preliminary data.</text>
</comment>
<keyword evidence="1" id="KW-0812">Transmembrane</keyword>
<dbReference type="Proteomes" id="UP000295344">
    <property type="component" value="Unassembled WGS sequence"/>
</dbReference>
<proteinExistence type="predicted"/>
<organism evidence="2 3">
    <name type="scientific">Amnibacterium kyonggiense</name>
    <dbReference type="NCBI Taxonomy" id="595671"/>
    <lineage>
        <taxon>Bacteria</taxon>
        <taxon>Bacillati</taxon>
        <taxon>Actinomycetota</taxon>
        <taxon>Actinomycetes</taxon>
        <taxon>Micrococcales</taxon>
        <taxon>Microbacteriaceae</taxon>
        <taxon>Amnibacterium</taxon>
    </lineage>
</organism>